<keyword evidence="4" id="KW-1185">Reference proteome</keyword>
<comment type="caution">
    <text evidence="3">The sequence shown here is derived from an EMBL/GenBank/DDBJ whole genome shotgun (WGS) entry which is preliminary data.</text>
</comment>
<feature type="transmembrane region" description="Helical" evidence="1">
    <location>
        <begin position="20"/>
        <end position="39"/>
    </location>
</feature>
<feature type="transmembrane region" description="Helical" evidence="1">
    <location>
        <begin position="340"/>
        <end position="361"/>
    </location>
</feature>
<dbReference type="PANTHER" id="PTHR31325">
    <property type="entry name" value="OS01G0798800 PROTEIN-RELATED"/>
    <property type="match status" value="1"/>
</dbReference>
<dbReference type="Proteomes" id="UP001054821">
    <property type="component" value="Chromosome 4"/>
</dbReference>
<keyword evidence="1" id="KW-1133">Transmembrane helix</keyword>
<evidence type="ECO:0000313" key="4">
    <source>
        <dbReference type="Proteomes" id="UP001054821"/>
    </source>
</evidence>
<dbReference type="EMBL" id="JAJFAZ020000004">
    <property type="protein sequence ID" value="KAI5331045.1"/>
    <property type="molecule type" value="Genomic_DNA"/>
</dbReference>
<dbReference type="InterPro" id="IPR007658">
    <property type="entry name" value="DUF594"/>
</dbReference>
<feature type="transmembrane region" description="Helical" evidence="1">
    <location>
        <begin position="308"/>
        <end position="328"/>
    </location>
</feature>
<dbReference type="InterPro" id="IPR025315">
    <property type="entry name" value="DUF4220"/>
</dbReference>
<feature type="transmembrane region" description="Helical" evidence="1">
    <location>
        <begin position="145"/>
        <end position="161"/>
    </location>
</feature>
<keyword evidence="1" id="KW-0472">Membrane</keyword>
<reference evidence="3 4" key="1">
    <citation type="journal article" date="2022" name="G3 (Bethesda)">
        <title>Whole-genome sequence and methylome profiling of the almond [Prunus dulcis (Mill.) D.A. Webb] cultivar 'Nonpareil'.</title>
        <authorList>
            <person name="D'Amico-Willman K.M."/>
            <person name="Ouma W.Z."/>
            <person name="Meulia T."/>
            <person name="Sideli G.M."/>
            <person name="Gradziel T.M."/>
            <person name="Fresnedo-Ramirez J."/>
        </authorList>
    </citation>
    <scope>NUCLEOTIDE SEQUENCE [LARGE SCALE GENOMIC DNA]</scope>
    <source>
        <strain evidence="3">Clone GOH B32 T37-40</strain>
    </source>
</reference>
<accession>A0AAD4Z339</accession>
<proteinExistence type="predicted"/>
<evidence type="ECO:0000259" key="2">
    <source>
        <dbReference type="Pfam" id="PF13968"/>
    </source>
</evidence>
<protein>
    <recommendedName>
        <fullName evidence="2">DUF4220 domain-containing protein</fullName>
    </recommendedName>
</protein>
<name>A0AAD4Z339_PRUDU</name>
<feature type="transmembrane region" description="Helical" evidence="1">
    <location>
        <begin position="119"/>
        <end position="139"/>
    </location>
</feature>
<gene>
    <name evidence="3" type="ORF">L3X38_021171</name>
</gene>
<feature type="transmembrane region" description="Helical" evidence="1">
    <location>
        <begin position="90"/>
        <end position="112"/>
    </location>
</feature>
<evidence type="ECO:0000256" key="1">
    <source>
        <dbReference type="SAM" id="Phobius"/>
    </source>
</evidence>
<feature type="transmembrane region" description="Helical" evidence="1">
    <location>
        <begin position="51"/>
        <end position="70"/>
    </location>
</feature>
<sequence length="681" mass="78238">MVKIMKLPIPKEVLKIWDEWNLRGSILLSLALQIFLFFFAPLRQKCRSKLIVGLIWLAYLLSDWVAAVAIGVITKSQGDPCDSGKNKDLLAFWASFLLVHLGGPDTITSFALEDNEFWLRHLIQLILQVLAAAYSFYMTLLENKLWFPTVLVFVVGTIKFGERTCALYLASLDHFGEIVLPEPEPGPDYEEAVEIYSTMRSVEVPTQVELPIRPMHIGNYKNPKFTVEGVLKESLDDVQLLQEAYRFFESFKGLIVGFLLSSKVRERSRDFFLKRTHVSAFQLIEYELSFMYEVLHTKVVVARHKVGYILRLLTFCSTIGALMLFALVGKHKFDTFDIALTYALLIGAIILDTLSVLNLICSDWTVIAFNNIWSRSYIGAVILKPKRGRWSGSVSKYNMISNCLDEHPEWVYTFAGYMGVRGILDKIKVCFFSTSEAVTEDVKEFLFKQLRIKSLEANNRRAAMEASSQRGDWALLQTSNYLELKWSVGEYQYAESVLLWHIATELYFAKKKRNADQKRREICKLLSDYMFYLLVMQHNMVAPFLGNWHIVFQDTRAEAKRFFFKHKITDHGKACEKINAVEAKFRSAAVKGKSKSVLFDACFLVKQLEEVEEDPWKLMSRVWVELLSYASIKCRPIVHAQQPSRGGELLTFTWLLMNHLGLGTQFYELENQAGTKMVAVK</sequence>
<organism evidence="3 4">
    <name type="scientific">Prunus dulcis</name>
    <name type="common">Almond</name>
    <name type="synonym">Amygdalus dulcis</name>
    <dbReference type="NCBI Taxonomy" id="3755"/>
    <lineage>
        <taxon>Eukaryota</taxon>
        <taxon>Viridiplantae</taxon>
        <taxon>Streptophyta</taxon>
        <taxon>Embryophyta</taxon>
        <taxon>Tracheophyta</taxon>
        <taxon>Spermatophyta</taxon>
        <taxon>Magnoliopsida</taxon>
        <taxon>eudicotyledons</taxon>
        <taxon>Gunneridae</taxon>
        <taxon>Pentapetalae</taxon>
        <taxon>rosids</taxon>
        <taxon>fabids</taxon>
        <taxon>Rosales</taxon>
        <taxon>Rosaceae</taxon>
        <taxon>Amygdaloideae</taxon>
        <taxon>Amygdaleae</taxon>
        <taxon>Prunus</taxon>
    </lineage>
</organism>
<dbReference type="Pfam" id="PF13968">
    <property type="entry name" value="DUF4220"/>
    <property type="match status" value="1"/>
</dbReference>
<dbReference type="AlphaFoldDB" id="A0AAD4Z339"/>
<keyword evidence="1" id="KW-0812">Transmembrane</keyword>
<feature type="domain" description="DUF4220" evidence="2">
    <location>
        <begin position="56"/>
        <end position="401"/>
    </location>
</feature>
<evidence type="ECO:0000313" key="3">
    <source>
        <dbReference type="EMBL" id="KAI5331045.1"/>
    </source>
</evidence>
<dbReference type="Pfam" id="PF04578">
    <property type="entry name" value="DUF594"/>
    <property type="match status" value="1"/>
</dbReference>